<feature type="transmembrane region" description="Helical" evidence="1">
    <location>
        <begin position="210"/>
        <end position="231"/>
    </location>
</feature>
<evidence type="ECO:0000256" key="1">
    <source>
        <dbReference type="SAM" id="Phobius"/>
    </source>
</evidence>
<keyword evidence="1" id="KW-0812">Transmembrane</keyword>
<proteinExistence type="predicted"/>
<organism evidence="2 3">
    <name type="scientific">Xylocopilactobacillus apicola</name>
    <dbReference type="NCBI Taxonomy" id="2932184"/>
    <lineage>
        <taxon>Bacteria</taxon>
        <taxon>Bacillati</taxon>
        <taxon>Bacillota</taxon>
        <taxon>Bacilli</taxon>
        <taxon>Lactobacillales</taxon>
        <taxon>Lactobacillaceae</taxon>
        <taxon>Xylocopilactobacillus</taxon>
    </lineage>
</organism>
<gene>
    <name evidence="2" type="ORF">XA3_02690</name>
</gene>
<dbReference type="AlphaFoldDB" id="A0AAU9DVC0"/>
<feature type="transmembrane region" description="Helical" evidence="1">
    <location>
        <begin position="176"/>
        <end position="198"/>
    </location>
</feature>
<evidence type="ECO:0000313" key="2">
    <source>
        <dbReference type="EMBL" id="BDR57828.1"/>
    </source>
</evidence>
<dbReference type="Proteomes" id="UP001321861">
    <property type="component" value="Chromosome"/>
</dbReference>
<keyword evidence="1" id="KW-1133">Transmembrane helix</keyword>
<reference evidence="2 3" key="1">
    <citation type="journal article" date="2023" name="Microbiol. Spectr.">
        <title>Symbiosis of Carpenter Bees with Uncharacterized Lactic Acid Bacteria Showing NAD Auxotrophy.</title>
        <authorList>
            <person name="Kawasaki S."/>
            <person name="Ozawa K."/>
            <person name="Mori T."/>
            <person name="Yamamoto A."/>
            <person name="Ito M."/>
            <person name="Ohkuma M."/>
            <person name="Sakamoto M."/>
            <person name="Matsutani M."/>
        </authorList>
    </citation>
    <scope>NUCLEOTIDE SEQUENCE [LARGE SCALE GENOMIC DNA]</scope>
    <source>
        <strain evidence="2 3">XA3</strain>
    </source>
</reference>
<evidence type="ECO:0000313" key="3">
    <source>
        <dbReference type="Proteomes" id="UP001321861"/>
    </source>
</evidence>
<keyword evidence="1" id="KW-0472">Membrane</keyword>
<accession>A0AAU9DVC0</accession>
<name>A0AAU9DVC0_9LACO</name>
<keyword evidence="3" id="KW-1185">Reference proteome</keyword>
<dbReference type="RefSeq" id="WP_317635766.1">
    <property type="nucleotide sequence ID" value="NZ_AP026802.1"/>
</dbReference>
<sequence length="252" mass="28898">MNSGIIVKLKENGKTLAYAENFLPLYWEKILQAGDFTFKSAEDSLSTTTEVSDIDYLLTKFSDTGFKDFLIWLRKFPVDITIFGLKTMFYEQRYDIGDNIAGDKAYSGELSNLDLLKQIIAFDLEEPRNLEGFIDLFGVVSIDYQEGNYLKFNKIENPPKYKDKLKLVRSKRNDSLFYLLLALCIFVPCVLLIVNIDVNNFKSHFSKNPLAGTFAVLVLTATTFGSFYFTYSNIAQLVRLSREIKVNLKKLK</sequence>
<evidence type="ECO:0008006" key="4">
    <source>
        <dbReference type="Google" id="ProtNLM"/>
    </source>
</evidence>
<dbReference type="KEGG" id="xap:XA3_02690"/>
<dbReference type="EMBL" id="AP026802">
    <property type="protein sequence ID" value="BDR57828.1"/>
    <property type="molecule type" value="Genomic_DNA"/>
</dbReference>
<protein>
    <recommendedName>
        <fullName evidence="4">DUF2812 domain-containing protein</fullName>
    </recommendedName>
</protein>